<evidence type="ECO:0000313" key="7">
    <source>
        <dbReference type="EMBL" id="AXR06355.1"/>
    </source>
</evidence>
<dbReference type="Pfam" id="PF01926">
    <property type="entry name" value="MMR_HSR1"/>
    <property type="match status" value="1"/>
</dbReference>
<dbReference type="PANTHER" id="PTHR45782:SF4">
    <property type="entry name" value="MITOCHONDRIAL RIBOSOME-ASSOCIATED GTPASE 1"/>
    <property type="match status" value="1"/>
</dbReference>
<dbReference type="GO" id="GO:0006412">
    <property type="term" value="P:translation"/>
    <property type="evidence" value="ECO:0007669"/>
    <property type="project" value="TreeGrafter"/>
</dbReference>
<feature type="compositionally biased region" description="Basic and acidic residues" evidence="5">
    <location>
        <begin position="309"/>
        <end position="325"/>
    </location>
</feature>
<dbReference type="Gene3D" id="1.10.1580.10">
    <property type="match status" value="1"/>
</dbReference>
<keyword evidence="2 3" id="KW-0342">GTP-binding</keyword>
<keyword evidence="1 3" id="KW-0547">Nucleotide-binding</keyword>
<dbReference type="InterPro" id="IPR027417">
    <property type="entry name" value="P-loop_NTPase"/>
</dbReference>
<dbReference type="GO" id="GO:0003924">
    <property type="term" value="F:GTPase activity"/>
    <property type="evidence" value="ECO:0007669"/>
    <property type="project" value="TreeGrafter"/>
</dbReference>
<dbReference type="InterPro" id="IPR016478">
    <property type="entry name" value="GTPase_MTG1"/>
</dbReference>
<feature type="binding site" evidence="4">
    <location>
        <begin position="124"/>
        <end position="129"/>
    </location>
    <ligand>
        <name>GTP</name>
        <dbReference type="ChEBI" id="CHEBI:37565"/>
    </ligand>
</feature>
<keyword evidence="3" id="KW-0963">Cytoplasm</keyword>
<gene>
    <name evidence="7" type="primary">ylqF</name>
    <name evidence="7" type="ORF">D0Y50_08235</name>
</gene>
<dbReference type="PROSITE" id="PS51721">
    <property type="entry name" value="G_CP"/>
    <property type="match status" value="1"/>
</dbReference>
<dbReference type="AlphaFoldDB" id="A0A346NLE8"/>
<proteinExistence type="inferred from homology"/>
<evidence type="ECO:0000313" key="8">
    <source>
        <dbReference type="Proteomes" id="UP000262073"/>
    </source>
</evidence>
<dbReference type="OrthoDB" id="9779790at2"/>
<sequence length="332" mass="37063">MALHWFPGHMHKALKEIKESLSQVDILIEVLDARIPFSSENPEIAKIRGDKPCIKILNKFDLADPDLTAQWQTHLEAQRGVKTITTSSDNPAGSKQIISLIRSVCAQKDAQVKSINAMITGIPNVGKSTLINILAERTIAKTGNEPAVTKGQQRINLGSGIVLYDTPGVLWPKVENPHSIYRLAASGAVKNTAMEYDDVGFFAADYLIKAYPQVMQERYKLDMLPDTELAFLEAAAKKRGALMAGGRVNLHKICEILLKELQSGKLGRITLETPQMIAQENIEIAEAAAKKQADKEKRKQKFKDGSLTPEKRDRKEKRNEKREAQSQRMKKR</sequence>
<feature type="region of interest" description="Disordered" evidence="5">
    <location>
        <begin position="288"/>
        <end position="332"/>
    </location>
</feature>
<evidence type="ECO:0000259" key="6">
    <source>
        <dbReference type="PROSITE" id="PS51721"/>
    </source>
</evidence>
<evidence type="ECO:0000256" key="3">
    <source>
        <dbReference type="PIRNR" id="PIRNR006230"/>
    </source>
</evidence>
<dbReference type="PANTHER" id="PTHR45782">
    <property type="entry name" value="MITOCHONDRIAL RIBOSOME-ASSOCIATED GTPASE 1"/>
    <property type="match status" value="1"/>
</dbReference>
<dbReference type="InterPro" id="IPR030378">
    <property type="entry name" value="G_CP_dom"/>
</dbReference>
<reference evidence="7 8" key="1">
    <citation type="submission" date="2018-08" db="EMBL/GenBank/DDBJ databases">
        <title>Salinimonas sediminis sp. nov., a piezophilic bacterium isolated from a deep-sea sediment sample from the New Britain Trench.</title>
        <authorList>
            <person name="Cao J."/>
        </authorList>
    </citation>
    <scope>NUCLEOTIDE SEQUENCE [LARGE SCALE GENOMIC DNA]</scope>
    <source>
        <strain evidence="7 8">N102</strain>
    </source>
</reference>
<name>A0A346NLE8_9ALTE</name>
<dbReference type="KEGG" id="salm:D0Y50_08235"/>
<evidence type="ECO:0000256" key="5">
    <source>
        <dbReference type="SAM" id="MobiDB-lite"/>
    </source>
</evidence>
<dbReference type="Proteomes" id="UP000262073">
    <property type="component" value="Chromosome"/>
</dbReference>
<evidence type="ECO:0000256" key="2">
    <source>
        <dbReference type="ARBA" id="ARBA00023134"/>
    </source>
</evidence>
<dbReference type="GO" id="GO:0005737">
    <property type="term" value="C:cytoplasm"/>
    <property type="evidence" value="ECO:0007669"/>
    <property type="project" value="UniProtKB-SubCell"/>
</dbReference>
<keyword evidence="8" id="KW-1185">Reference proteome</keyword>
<dbReference type="InterPro" id="IPR006073">
    <property type="entry name" value="GTP-bd"/>
</dbReference>
<dbReference type="FunFam" id="3.40.50.300:FF:000590">
    <property type="entry name" value="Ribosome biogenesis GTPase A"/>
    <property type="match status" value="1"/>
</dbReference>
<dbReference type="GO" id="GO:0005525">
    <property type="term" value="F:GTP binding"/>
    <property type="evidence" value="ECO:0007669"/>
    <property type="project" value="UniProtKB-KW"/>
</dbReference>
<dbReference type="RefSeq" id="WP_108566903.1">
    <property type="nucleotide sequence ID" value="NZ_CP031769.1"/>
</dbReference>
<evidence type="ECO:0000256" key="4">
    <source>
        <dbReference type="PIRSR" id="PIRSR006230-1"/>
    </source>
</evidence>
<dbReference type="EMBL" id="CP031769">
    <property type="protein sequence ID" value="AXR06355.1"/>
    <property type="molecule type" value="Genomic_DNA"/>
</dbReference>
<feature type="domain" description="CP-type G" evidence="6">
    <location>
        <begin position="11"/>
        <end position="172"/>
    </location>
</feature>
<feature type="compositionally biased region" description="Basic and acidic residues" evidence="5">
    <location>
        <begin position="288"/>
        <end position="297"/>
    </location>
</feature>
<dbReference type="SUPFAM" id="SSF52540">
    <property type="entry name" value="P-loop containing nucleoside triphosphate hydrolases"/>
    <property type="match status" value="1"/>
</dbReference>
<feature type="binding site" evidence="4">
    <location>
        <position position="168"/>
    </location>
    <ligand>
        <name>GTP</name>
        <dbReference type="ChEBI" id="CHEBI:37565"/>
    </ligand>
</feature>
<comment type="function">
    <text evidence="3">Required for a late step of 50S ribosomal subunit assembly. Has GTPase activity.</text>
</comment>
<dbReference type="InterPro" id="IPR023179">
    <property type="entry name" value="GTP-bd_ortho_bundle_sf"/>
</dbReference>
<protein>
    <recommendedName>
        <fullName evidence="3">Ribosome biogenesis GTPase A</fullName>
    </recommendedName>
</protein>
<dbReference type="Gene3D" id="3.40.50.300">
    <property type="entry name" value="P-loop containing nucleotide triphosphate hydrolases"/>
    <property type="match status" value="1"/>
</dbReference>
<accession>A0A346NLE8</accession>
<comment type="subcellular location">
    <subcellularLocation>
        <location evidence="3">Cytoplasm</location>
    </subcellularLocation>
</comment>
<dbReference type="PIRSF" id="PIRSF006230">
    <property type="entry name" value="MG442"/>
    <property type="match status" value="1"/>
</dbReference>
<dbReference type="CDD" id="cd01856">
    <property type="entry name" value="YlqF"/>
    <property type="match status" value="1"/>
</dbReference>
<dbReference type="NCBIfam" id="TIGR03596">
    <property type="entry name" value="GTPase_YlqF"/>
    <property type="match status" value="1"/>
</dbReference>
<organism evidence="7 8">
    <name type="scientific">Salinimonas sediminis</name>
    <dbReference type="NCBI Taxonomy" id="2303538"/>
    <lineage>
        <taxon>Bacteria</taxon>
        <taxon>Pseudomonadati</taxon>
        <taxon>Pseudomonadota</taxon>
        <taxon>Gammaproteobacteria</taxon>
        <taxon>Alteromonadales</taxon>
        <taxon>Alteromonadaceae</taxon>
        <taxon>Alteromonas/Salinimonas group</taxon>
        <taxon>Salinimonas</taxon>
    </lineage>
</organism>
<dbReference type="InterPro" id="IPR019991">
    <property type="entry name" value="GTP-bd_ribosome_bgen"/>
</dbReference>
<evidence type="ECO:0000256" key="1">
    <source>
        <dbReference type="ARBA" id="ARBA00022741"/>
    </source>
</evidence>
<comment type="similarity">
    <text evidence="3">Belongs to the TRAFAC class YlqF/YawG GTPase family. MTG1 subfamily.</text>
</comment>
<feature type="binding site" evidence="4">
    <location>
        <begin position="58"/>
        <end position="61"/>
    </location>
    <ligand>
        <name>GTP</name>
        <dbReference type="ChEBI" id="CHEBI:37565"/>
    </ligand>
</feature>